<evidence type="ECO:0000259" key="7">
    <source>
        <dbReference type="PROSITE" id="PS50157"/>
    </source>
</evidence>
<dbReference type="GO" id="GO:0000981">
    <property type="term" value="F:DNA-binding transcription factor activity, RNA polymerase II-specific"/>
    <property type="evidence" value="ECO:0007669"/>
    <property type="project" value="TreeGrafter"/>
</dbReference>
<feature type="domain" description="C2H2-type" evidence="7">
    <location>
        <begin position="1"/>
        <end position="15"/>
    </location>
</feature>
<dbReference type="EMBL" id="CAKOFQ010006859">
    <property type="protein sequence ID" value="CAH1977493.1"/>
    <property type="molecule type" value="Genomic_DNA"/>
</dbReference>
<dbReference type="AlphaFoldDB" id="A0A9P0KSE7"/>
<reference evidence="8" key="1">
    <citation type="submission" date="2022-03" db="EMBL/GenBank/DDBJ databases">
        <authorList>
            <person name="Sayadi A."/>
        </authorList>
    </citation>
    <scope>NUCLEOTIDE SEQUENCE</scope>
</reference>
<protein>
    <recommendedName>
        <fullName evidence="7">C2H2-type domain-containing protein</fullName>
    </recommendedName>
</protein>
<evidence type="ECO:0000256" key="2">
    <source>
        <dbReference type="ARBA" id="ARBA00022737"/>
    </source>
</evidence>
<comment type="caution">
    <text evidence="8">The sequence shown here is derived from an EMBL/GenBank/DDBJ whole genome shotgun (WGS) entry which is preliminary data.</text>
</comment>
<keyword evidence="2" id="KW-0677">Repeat</keyword>
<dbReference type="InterPro" id="IPR013087">
    <property type="entry name" value="Znf_C2H2_type"/>
</dbReference>
<dbReference type="SUPFAM" id="SSF57667">
    <property type="entry name" value="beta-beta-alpha zinc fingers"/>
    <property type="match status" value="1"/>
</dbReference>
<accession>A0A9P0KSE7</accession>
<sequence length="58" mass="6711">MLLKQHQRVHTGERPYSCPECGKTFADRSNMSLHARLHTGSLYFSQLIMLQYNKTVDA</sequence>
<dbReference type="GO" id="GO:0008270">
    <property type="term" value="F:zinc ion binding"/>
    <property type="evidence" value="ECO:0007669"/>
    <property type="project" value="UniProtKB-KW"/>
</dbReference>
<evidence type="ECO:0000256" key="4">
    <source>
        <dbReference type="ARBA" id="ARBA00022833"/>
    </source>
</evidence>
<proteinExistence type="predicted"/>
<gene>
    <name evidence="8" type="ORF">ACAOBT_LOCUS12691</name>
</gene>
<organism evidence="8 9">
    <name type="scientific">Acanthoscelides obtectus</name>
    <name type="common">Bean weevil</name>
    <name type="synonym">Bruchus obtectus</name>
    <dbReference type="NCBI Taxonomy" id="200917"/>
    <lineage>
        <taxon>Eukaryota</taxon>
        <taxon>Metazoa</taxon>
        <taxon>Ecdysozoa</taxon>
        <taxon>Arthropoda</taxon>
        <taxon>Hexapoda</taxon>
        <taxon>Insecta</taxon>
        <taxon>Pterygota</taxon>
        <taxon>Neoptera</taxon>
        <taxon>Endopterygota</taxon>
        <taxon>Coleoptera</taxon>
        <taxon>Polyphaga</taxon>
        <taxon>Cucujiformia</taxon>
        <taxon>Chrysomeloidea</taxon>
        <taxon>Chrysomelidae</taxon>
        <taxon>Bruchinae</taxon>
        <taxon>Bruchini</taxon>
        <taxon>Acanthoscelides</taxon>
    </lineage>
</organism>
<keyword evidence="9" id="KW-1185">Reference proteome</keyword>
<dbReference type="Gene3D" id="3.30.160.60">
    <property type="entry name" value="Classic Zinc Finger"/>
    <property type="match status" value="2"/>
</dbReference>
<keyword evidence="5" id="KW-0539">Nucleus</keyword>
<keyword evidence="4" id="KW-0862">Zinc</keyword>
<dbReference type="OrthoDB" id="6077919at2759"/>
<dbReference type="PANTHER" id="PTHR14003">
    <property type="entry name" value="TRANSCRIPTIONAL REPRESSOR PROTEIN YY"/>
    <property type="match status" value="1"/>
</dbReference>
<evidence type="ECO:0000256" key="6">
    <source>
        <dbReference type="PROSITE-ProRule" id="PRU00042"/>
    </source>
</evidence>
<evidence type="ECO:0000313" key="8">
    <source>
        <dbReference type="EMBL" id="CAH1977493.1"/>
    </source>
</evidence>
<dbReference type="FunFam" id="3.30.160.60:FF:002343">
    <property type="entry name" value="Zinc finger protein 33A"/>
    <property type="match status" value="1"/>
</dbReference>
<name>A0A9P0KSE7_ACAOB</name>
<dbReference type="Proteomes" id="UP001152888">
    <property type="component" value="Unassembled WGS sequence"/>
</dbReference>
<dbReference type="GO" id="GO:0031519">
    <property type="term" value="C:PcG protein complex"/>
    <property type="evidence" value="ECO:0007669"/>
    <property type="project" value="TreeGrafter"/>
</dbReference>
<dbReference type="GO" id="GO:0000978">
    <property type="term" value="F:RNA polymerase II cis-regulatory region sequence-specific DNA binding"/>
    <property type="evidence" value="ECO:0007669"/>
    <property type="project" value="TreeGrafter"/>
</dbReference>
<dbReference type="PROSITE" id="PS00028">
    <property type="entry name" value="ZINC_FINGER_C2H2_1"/>
    <property type="match status" value="1"/>
</dbReference>
<feature type="domain" description="C2H2-type" evidence="7">
    <location>
        <begin position="16"/>
        <end position="43"/>
    </location>
</feature>
<dbReference type="GO" id="GO:0000785">
    <property type="term" value="C:chromatin"/>
    <property type="evidence" value="ECO:0007669"/>
    <property type="project" value="TreeGrafter"/>
</dbReference>
<keyword evidence="3 6" id="KW-0863">Zinc-finger</keyword>
<evidence type="ECO:0000256" key="5">
    <source>
        <dbReference type="ARBA" id="ARBA00023242"/>
    </source>
</evidence>
<evidence type="ECO:0000256" key="3">
    <source>
        <dbReference type="ARBA" id="ARBA00022771"/>
    </source>
</evidence>
<dbReference type="PROSITE" id="PS50157">
    <property type="entry name" value="ZINC_FINGER_C2H2_2"/>
    <property type="match status" value="2"/>
</dbReference>
<dbReference type="GO" id="GO:0005667">
    <property type="term" value="C:transcription regulator complex"/>
    <property type="evidence" value="ECO:0007669"/>
    <property type="project" value="TreeGrafter"/>
</dbReference>
<evidence type="ECO:0000256" key="1">
    <source>
        <dbReference type="ARBA" id="ARBA00022723"/>
    </source>
</evidence>
<dbReference type="InterPro" id="IPR036236">
    <property type="entry name" value="Znf_C2H2_sf"/>
</dbReference>
<evidence type="ECO:0000313" key="9">
    <source>
        <dbReference type="Proteomes" id="UP001152888"/>
    </source>
</evidence>
<dbReference type="PANTHER" id="PTHR14003:SF23">
    <property type="entry name" value="ZINC FINGER PROTEIN 143"/>
    <property type="match status" value="1"/>
</dbReference>
<dbReference type="SMART" id="SM00355">
    <property type="entry name" value="ZnF_C2H2"/>
    <property type="match status" value="1"/>
</dbReference>
<keyword evidence="1" id="KW-0479">Metal-binding</keyword>
<dbReference type="Pfam" id="PF13465">
    <property type="entry name" value="zf-H2C2_2"/>
    <property type="match status" value="1"/>
</dbReference>